<dbReference type="RefSeq" id="XP_009222053.1">
    <property type="nucleotide sequence ID" value="XM_009223789.1"/>
</dbReference>
<gene>
    <name evidence="3" type="primary">20346435</name>
    <name evidence="2" type="ORF">GGTG_05977</name>
</gene>
<reference evidence="3" key="4">
    <citation type="journal article" date="2015" name="G3 (Bethesda)">
        <title>Genome sequences of three phytopathogenic species of the Magnaporthaceae family of fungi.</title>
        <authorList>
            <person name="Okagaki L.H."/>
            <person name="Nunes C.C."/>
            <person name="Sailsbery J."/>
            <person name="Clay B."/>
            <person name="Brown D."/>
            <person name="John T."/>
            <person name="Oh Y."/>
            <person name="Young N."/>
            <person name="Fitzgerald M."/>
            <person name="Haas B.J."/>
            <person name="Zeng Q."/>
            <person name="Young S."/>
            <person name="Adiconis X."/>
            <person name="Fan L."/>
            <person name="Levin J.Z."/>
            <person name="Mitchell T.K."/>
            <person name="Okubara P.A."/>
            <person name="Farman M.L."/>
            <person name="Kohn L.M."/>
            <person name="Birren B."/>
            <person name="Ma L.-J."/>
            <person name="Dean R.A."/>
        </authorList>
    </citation>
    <scope>NUCLEOTIDE SEQUENCE</scope>
    <source>
        <strain evidence="3">R3-111a-1</strain>
    </source>
</reference>
<reference evidence="4" key="1">
    <citation type="submission" date="2010-07" db="EMBL/GenBank/DDBJ databases">
        <title>The genome sequence of Gaeumannomyces graminis var. tritici strain R3-111a-1.</title>
        <authorList>
            <consortium name="The Broad Institute Genome Sequencing Platform"/>
            <person name="Ma L.-J."/>
            <person name="Dead R."/>
            <person name="Young S."/>
            <person name="Zeng Q."/>
            <person name="Koehrsen M."/>
            <person name="Alvarado L."/>
            <person name="Berlin A."/>
            <person name="Chapman S.B."/>
            <person name="Chen Z."/>
            <person name="Freedman E."/>
            <person name="Gellesch M."/>
            <person name="Goldberg J."/>
            <person name="Griggs A."/>
            <person name="Gujja S."/>
            <person name="Heilman E.R."/>
            <person name="Heiman D."/>
            <person name="Hepburn T."/>
            <person name="Howarth C."/>
            <person name="Jen D."/>
            <person name="Larson L."/>
            <person name="Mehta T."/>
            <person name="Neiman D."/>
            <person name="Pearson M."/>
            <person name="Roberts A."/>
            <person name="Saif S."/>
            <person name="Shea T."/>
            <person name="Shenoy N."/>
            <person name="Sisk P."/>
            <person name="Stolte C."/>
            <person name="Sykes S."/>
            <person name="Walk T."/>
            <person name="White J."/>
            <person name="Yandava C."/>
            <person name="Haas B."/>
            <person name="Nusbaum C."/>
            <person name="Birren B."/>
        </authorList>
    </citation>
    <scope>NUCLEOTIDE SEQUENCE [LARGE SCALE GENOMIC DNA]</scope>
    <source>
        <strain evidence="4">R3-111a-1</strain>
    </source>
</reference>
<feature type="region of interest" description="Disordered" evidence="1">
    <location>
        <begin position="214"/>
        <end position="248"/>
    </location>
</feature>
<dbReference type="EnsemblFungi" id="EJT76053">
    <property type="protein sequence ID" value="EJT76053"/>
    <property type="gene ID" value="GGTG_05977"/>
</dbReference>
<name>J3NXH1_GAET3</name>
<protein>
    <submittedName>
        <fullName evidence="2 3">Uncharacterized protein</fullName>
    </submittedName>
</protein>
<reference evidence="2" key="3">
    <citation type="submission" date="2010-09" db="EMBL/GenBank/DDBJ databases">
        <title>Annotation of Gaeumannomyces graminis var. tritici R3-111a-1.</title>
        <authorList>
            <consortium name="The Broad Institute Genome Sequencing Platform"/>
            <person name="Ma L.-J."/>
            <person name="Dead R."/>
            <person name="Young S.K."/>
            <person name="Zeng Q."/>
            <person name="Gargeya S."/>
            <person name="Fitzgerald M."/>
            <person name="Haas B."/>
            <person name="Abouelleil A."/>
            <person name="Alvarado L."/>
            <person name="Arachchi H.M."/>
            <person name="Berlin A."/>
            <person name="Brown A."/>
            <person name="Chapman S.B."/>
            <person name="Chen Z."/>
            <person name="Dunbar C."/>
            <person name="Freedman E."/>
            <person name="Gearin G."/>
            <person name="Gellesch M."/>
            <person name="Goldberg J."/>
            <person name="Griggs A."/>
            <person name="Gujja S."/>
            <person name="Heiman D."/>
            <person name="Howarth C."/>
            <person name="Larson L."/>
            <person name="Lui A."/>
            <person name="MacDonald P.J.P."/>
            <person name="Mehta T."/>
            <person name="Montmayeur A."/>
            <person name="Murphy C."/>
            <person name="Neiman D."/>
            <person name="Pearson M."/>
            <person name="Priest M."/>
            <person name="Roberts A."/>
            <person name="Saif S."/>
            <person name="Shea T."/>
            <person name="Shenoy N."/>
            <person name="Sisk P."/>
            <person name="Stolte C."/>
            <person name="Sykes S."/>
            <person name="Yandava C."/>
            <person name="Wortman J."/>
            <person name="Nusbaum C."/>
            <person name="Birren B."/>
        </authorList>
    </citation>
    <scope>NUCLEOTIDE SEQUENCE</scope>
    <source>
        <strain evidence="2">R3-111a-1</strain>
    </source>
</reference>
<reference evidence="3" key="5">
    <citation type="submission" date="2018-04" db="UniProtKB">
        <authorList>
            <consortium name="EnsemblFungi"/>
        </authorList>
    </citation>
    <scope>IDENTIFICATION</scope>
    <source>
        <strain evidence="3">R3-111a-1</strain>
    </source>
</reference>
<proteinExistence type="predicted"/>
<evidence type="ECO:0000313" key="2">
    <source>
        <dbReference type="EMBL" id="EJT76053.1"/>
    </source>
</evidence>
<dbReference type="VEuPathDB" id="FungiDB:GGTG_05977"/>
<evidence type="ECO:0000313" key="4">
    <source>
        <dbReference type="Proteomes" id="UP000006039"/>
    </source>
</evidence>
<organism evidence="2">
    <name type="scientific">Gaeumannomyces tritici (strain R3-111a-1)</name>
    <name type="common">Wheat and barley take-all root rot fungus</name>
    <name type="synonym">Gaeumannomyces graminis var. tritici</name>
    <dbReference type="NCBI Taxonomy" id="644352"/>
    <lineage>
        <taxon>Eukaryota</taxon>
        <taxon>Fungi</taxon>
        <taxon>Dikarya</taxon>
        <taxon>Ascomycota</taxon>
        <taxon>Pezizomycotina</taxon>
        <taxon>Sordariomycetes</taxon>
        <taxon>Sordariomycetidae</taxon>
        <taxon>Magnaporthales</taxon>
        <taxon>Magnaporthaceae</taxon>
        <taxon>Gaeumannomyces</taxon>
    </lineage>
</organism>
<accession>J3NXH1</accession>
<reference evidence="2" key="2">
    <citation type="submission" date="2010-07" db="EMBL/GenBank/DDBJ databases">
        <authorList>
            <consortium name="The Broad Institute Genome Sequencing Platform"/>
            <consortium name="Broad Institute Genome Sequencing Center for Infectious Disease"/>
            <person name="Ma L.-J."/>
            <person name="Dead R."/>
            <person name="Young S."/>
            <person name="Zeng Q."/>
            <person name="Koehrsen M."/>
            <person name="Alvarado L."/>
            <person name="Berlin A."/>
            <person name="Chapman S.B."/>
            <person name="Chen Z."/>
            <person name="Freedman E."/>
            <person name="Gellesch M."/>
            <person name="Goldberg J."/>
            <person name="Griggs A."/>
            <person name="Gujja S."/>
            <person name="Heilman E.R."/>
            <person name="Heiman D."/>
            <person name="Hepburn T."/>
            <person name="Howarth C."/>
            <person name="Jen D."/>
            <person name="Larson L."/>
            <person name="Mehta T."/>
            <person name="Neiman D."/>
            <person name="Pearson M."/>
            <person name="Roberts A."/>
            <person name="Saif S."/>
            <person name="Shea T."/>
            <person name="Shenoy N."/>
            <person name="Sisk P."/>
            <person name="Stolte C."/>
            <person name="Sykes S."/>
            <person name="Walk T."/>
            <person name="White J."/>
            <person name="Yandava C."/>
            <person name="Haas B."/>
            <person name="Nusbaum C."/>
            <person name="Birren B."/>
        </authorList>
    </citation>
    <scope>NUCLEOTIDE SEQUENCE</scope>
    <source>
        <strain evidence="2">R3-111a-1</strain>
    </source>
</reference>
<dbReference type="GeneID" id="20346435"/>
<dbReference type="AlphaFoldDB" id="J3NXH1"/>
<sequence>MAPFVTAQVPNVRLGCTEGTLRHSTRKNPNLPSLLRYGSTGWTRIGGCRQHGQRNAVITGRIPKATALETIYGRQWTAPGYVVQWRVFCRHHNGRDKEKAPKVHTRRAPGHYRQQLPRIFPRSLTFGRCSASYLRLIDTAGRDPFSSNPDVPRHIKRTFWSARTVSRDGVPQETIGLTASRRALPKSRYNAPPRLRNADKPTFVPRDVAHYTTRLTPPEAPADPTTYHPTNPHGTLVPKPRTNGLAEA</sequence>
<evidence type="ECO:0000256" key="1">
    <source>
        <dbReference type="SAM" id="MobiDB-lite"/>
    </source>
</evidence>
<dbReference type="HOGENOM" id="CLU_1120232_0_0_1"/>
<keyword evidence="4" id="KW-1185">Reference proteome</keyword>
<dbReference type="Proteomes" id="UP000006039">
    <property type="component" value="Unassembled WGS sequence"/>
</dbReference>
<dbReference type="EMBL" id="GL385397">
    <property type="protein sequence ID" value="EJT76053.1"/>
    <property type="molecule type" value="Genomic_DNA"/>
</dbReference>
<evidence type="ECO:0000313" key="3">
    <source>
        <dbReference type="EnsemblFungi" id="EJT76053"/>
    </source>
</evidence>